<keyword evidence="4" id="KW-1185">Reference proteome</keyword>
<dbReference type="PANTHER" id="PTHR12205:SF0">
    <property type="entry name" value="CENTROMERE_KINETOCHORE PROTEIN ZW10 HOMOLOG"/>
    <property type="match status" value="1"/>
</dbReference>
<gene>
    <name evidence="3" type="ORF">SERLA73DRAFT_170205</name>
</gene>
<accession>F8Q3X3</accession>
<reference evidence="4" key="1">
    <citation type="journal article" date="2011" name="Science">
        <title>The plant cell wall-decomposing machinery underlies the functional diversity of forest fungi.</title>
        <authorList>
            <person name="Eastwood D.C."/>
            <person name="Floudas D."/>
            <person name="Binder M."/>
            <person name="Majcherczyk A."/>
            <person name="Schneider P."/>
            <person name="Aerts A."/>
            <person name="Asiegbu F.O."/>
            <person name="Baker S.E."/>
            <person name="Barry K."/>
            <person name="Bendiksby M."/>
            <person name="Blumentritt M."/>
            <person name="Coutinho P.M."/>
            <person name="Cullen D."/>
            <person name="de Vries R.P."/>
            <person name="Gathman A."/>
            <person name="Goodell B."/>
            <person name="Henrissat B."/>
            <person name="Ihrmark K."/>
            <person name="Kauserud H."/>
            <person name="Kohler A."/>
            <person name="LaButti K."/>
            <person name="Lapidus A."/>
            <person name="Lavin J.L."/>
            <person name="Lee Y.-H."/>
            <person name="Lindquist E."/>
            <person name="Lilly W."/>
            <person name="Lucas S."/>
            <person name="Morin E."/>
            <person name="Murat C."/>
            <person name="Oguiza J.A."/>
            <person name="Park J."/>
            <person name="Pisabarro A.G."/>
            <person name="Riley R."/>
            <person name="Rosling A."/>
            <person name="Salamov A."/>
            <person name="Schmidt O."/>
            <person name="Schmutz J."/>
            <person name="Skrede I."/>
            <person name="Stenlid J."/>
            <person name="Wiebenga A."/>
            <person name="Xie X."/>
            <person name="Kuees U."/>
            <person name="Hibbett D.S."/>
            <person name="Hoffmeister D."/>
            <person name="Hoegberg N."/>
            <person name="Martin F."/>
            <person name="Grigoriev I.V."/>
            <person name="Watkinson S.C."/>
        </authorList>
    </citation>
    <scope>NUCLEOTIDE SEQUENCE [LARGE SCALE GENOMIC DNA]</scope>
    <source>
        <strain evidence="4">strain S7.3</strain>
    </source>
</reference>
<dbReference type="HOGENOM" id="CLU_012968_0_0_1"/>
<dbReference type="GO" id="GO:0007094">
    <property type="term" value="P:mitotic spindle assembly checkpoint signaling"/>
    <property type="evidence" value="ECO:0007669"/>
    <property type="project" value="TreeGrafter"/>
</dbReference>
<protein>
    <recommendedName>
        <fullName evidence="2">ZW10 C-terminal helical domain-containing protein</fullName>
    </recommendedName>
</protein>
<dbReference type="GO" id="GO:1990423">
    <property type="term" value="C:RZZ complex"/>
    <property type="evidence" value="ECO:0007669"/>
    <property type="project" value="TreeGrafter"/>
</dbReference>
<dbReference type="eggNOG" id="KOG2163">
    <property type="taxonomic scope" value="Eukaryota"/>
</dbReference>
<evidence type="ECO:0000313" key="3">
    <source>
        <dbReference type="EMBL" id="EGN96829.1"/>
    </source>
</evidence>
<dbReference type="PANTHER" id="PTHR12205">
    <property type="entry name" value="CENTROMERE/KINETOCHORE PROTEIN ZW10"/>
    <property type="match status" value="1"/>
</dbReference>
<feature type="region of interest" description="Disordered" evidence="1">
    <location>
        <begin position="428"/>
        <end position="555"/>
    </location>
</feature>
<dbReference type="InterPro" id="IPR046362">
    <property type="entry name" value="Zw10/DSL1_C_sf"/>
</dbReference>
<dbReference type="GO" id="GO:0005737">
    <property type="term" value="C:cytoplasm"/>
    <property type="evidence" value="ECO:0007669"/>
    <property type="project" value="GOC"/>
</dbReference>
<dbReference type="GO" id="GO:0006888">
    <property type="term" value="P:endoplasmic reticulum to Golgi vesicle-mediated transport"/>
    <property type="evidence" value="ECO:0007669"/>
    <property type="project" value="TreeGrafter"/>
</dbReference>
<dbReference type="InParanoid" id="F8Q3X3"/>
<dbReference type="OrthoDB" id="534815at2759"/>
<dbReference type="Proteomes" id="UP000008063">
    <property type="component" value="Unassembled WGS sequence"/>
</dbReference>
<proteinExistence type="predicted"/>
<dbReference type="Pfam" id="PF22766">
    <property type="entry name" value="ZW10_C2"/>
    <property type="match status" value="1"/>
</dbReference>
<organism evidence="4">
    <name type="scientific">Serpula lacrymans var. lacrymans (strain S7.3)</name>
    <name type="common">Dry rot fungus</name>
    <dbReference type="NCBI Taxonomy" id="936435"/>
    <lineage>
        <taxon>Eukaryota</taxon>
        <taxon>Fungi</taxon>
        <taxon>Dikarya</taxon>
        <taxon>Basidiomycota</taxon>
        <taxon>Agaricomycotina</taxon>
        <taxon>Agaricomycetes</taxon>
        <taxon>Agaricomycetidae</taxon>
        <taxon>Boletales</taxon>
        <taxon>Coniophorineae</taxon>
        <taxon>Serpulaceae</taxon>
        <taxon>Serpula</taxon>
    </lineage>
</organism>
<dbReference type="STRING" id="936435.F8Q3X3"/>
<dbReference type="OMA" id="HNEACER"/>
<feature type="domain" description="ZW10 C-terminal helical" evidence="2">
    <location>
        <begin position="756"/>
        <end position="899"/>
    </location>
</feature>
<feature type="compositionally biased region" description="Acidic residues" evidence="1">
    <location>
        <begin position="511"/>
        <end position="532"/>
    </location>
</feature>
<dbReference type="InterPro" id="IPR055148">
    <property type="entry name" value="ZW10_C_2"/>
</dbReference>
<dbReference type="Gene3D" id="1.10.357.150">
    <property type="match status" value="1"/>
</dbReference>
<dbReference type="AlphaFoldDB" id="F8Q3X3"/>
<feature type="compositionally biased region" description="Polar residues" evidence="1">
    <location>
        <begin position="428"/>
        <end position="442"/>
    </location>
</feature>
<name>F8Q3X3_SERL3</name>
<evidence type="ECO:0000256" key="1">
    <source>
        <dbReference type="SAM" id="MobiDB-lite"/>
    </source>
</evidence>
<evidence type="ECO:0000259" key="2">
    <source>
        <dbReference type="Pfam" id="PF22766"/>
    </source>
</evidence>
<dbReference type="EMBL" id="GL945483">
    <property type="protein sequence ID" value="EGN96829.1"/>
    <property type="molecule type" value="Genomic_DNA"/>
</dbReference>
<sequence>MALPIPTNLPRQEDVISKILAKLDGATYESLNASIVVSWRVELDEAIRLNEKQLHDRIHGDAVEFEQQLTSAKEIQVGLQSLSENIDSLDKSVSDPESGIIPVLIRNLTAHQTLAQESLNADTLYRSLLHLSDCRTELLSLQSLVDEGNLPRAAKSCEALQHLLDTAPSPLDKAKIFQVIKTSLDVLSNRTQELLSGTFSKSVAISPSEFVIRPSIHAPQSNISYSLSDVFASLSANSAISHLTTLRRDVLAHYIDYTLSQPTSVTVKTEIEFTGTSFHKLSHVPSPPNTENLLTRLDNLAAVLDFLKQYLLPSLPISQKESFPKSLCKPMGSAILTHLLEPSLPSSLHLLPPFLNLTKKAVRFEEDHIVGVLGGASNNRDIKSWVDGVSGHYERQRRLSILEAARTIIVEIDETSSTFHAETISAQEVNDEISQIPATSDTEGGDAWNLDDDKKSTGNASSIQDESGWSFEDDVIGVEPESTDGSNVPPPQSTKVQSTDDVDPGDAWGWNDDEEPLVDDENAEETVWDDPWSDAPSEISVPARPPAAPSITSVPTETVTRPDNFAAMNSHSSSAASGLEVRQAVDSRHTRSGSRSAIKEVYLVSSRTRSIIRIVENALQEGKELISSGIFSYSPTSTSLPGTLILQSAIQVLNLFRALYTVTFSPRLAQSEQSMLFSNDCFYLSEEIARIATYERGLLTVKEELVECRDTMKLLSDSWFHDSIDQCKRSIEVILSKAEGFTETADQDRFDECEGAITQVLREIRGTAHRWKPVLAKSKFYMALGYAVESALSNILDDILALPDIPEVESHRLSELCKILNSLEGLFVEDTSLSSFVVSYVSSWLKFSYLSELLEASMADITYLFEEGALVDFEVDELVKLVRALFADTPLRTTTVNKILGGHPVRQ</sequence>
<feature type="compositionally biased region" description="Polar residues" evidence="1">
    <location>
        <begin position="457"/>
        <end position="467"/>
    </location>
</feature>
<evidence type="ECO:0000313" key="4">
    <source>
        <dbReference type="Proteomes" id="UP000008063"/>
    </source>
</evidence>